<dbReference type="AlphaFoldDB" id="A0A3Q0J9V4"/>
<dbReference type="Pfam" id="PF15916">
    <property type="entry name" value="DUF4743"/>
    <property type="match status" value="1"/>
</dbReference>
<sequence>MAIFFKMNTLEGSAISQTLKLAQKFNNFYLNGFHNSECVPFVINGHQVGLIKPEVKKHLLSYPDIFSVQANNSIHLNPSFHTYESRSKCLDQVLHEFKTKNLFVALKGWRDECYEVRTRYTSEPLMKMERSATCK</sequence>
<accession>A0A3Q0J9V4</accession>
<dbReference type="PaxDb" id="121845-A0A3Q0J9V4"/>
<dbReference type="KEGG" id="dci:103515132"/>
<protein>
    <submittedName>
        <fullName evidence="3 5">Uncharacterized protein LOC103515132 isoform X1</fullName>
    </submittedName>
    <submittedName>
        <fullName evidence="4">Uncharacterized protein LOC103515132 isoform X2</fullName>
    </submittedName>
</protein>
<dbReference type="RefSeq" id="XP_026683728.1">
    <property type="nucleotide sequence ID" value="XM_026827927.1"/>
</dbReference>
<feature type="domain" description="DUF4743" evidence="1">
    <location>
        <begin position="18"/>
        <end position="134"/>
    </location>
</feature>
<dbReference type="GeneID" id="103515132"/>
<dbReference type="InterPro" id="IPR031804">
    <property type="entry name" value="DUF4743"/>
</dbReference>
<evidence type="ECO:0000313" key="5">
    <source>
        <dbReference type="RefSeq" id="XP_026683729.1"/>
    </source>
</evidence>
<gene>
    <name evidence="3 4 5" type="primary">LOC103515132</name>
</gene>
<proteinExistence type="predicted"/>
<dbReference type="Gene3D" id="3.30.750.160">
    <property type="match status" value="1"/>
</dbReference>
<evidence type="ECO:0000313" key="4">
    <source>
        <dbReference type="RefSeq" id="XP_026683728.1"/>
    </source>
</evidence>
<evidence type="ECO:0000313" key="3">
    <source>
        <dbReference type="RefSeq" id="XP_026683727.1"/>
    </source>
</evidence>
<dbReference type="RefSeq" id="XP_026683727.1">
    <property type="nucleotide sequence ID" value="XM_026827926.1"/>
</dbReference>
<dbReference type="STRING" id="121845.A0A3Q0J9V4"/>
<dbReference type="Proteomes" id="UP000079169">
    <property type="component" value="Unplaced"/>
</dbReference>
<dbReference type="RefSeq" id="XP_026683729.1">
    <property type="nucleotide sequence ID" value="XM_026827928.1"/>
</dbReference>
<keyword evidence="2" id="KW-1185">Reference proteome</keyword>
<evidence type="ECO:0000259" key="1">
    <source>
        <dbReference type="Pfam" id="PF15916"/>
    </source>
</evidence>
<name>A0A3Q0J9V4_DIACI</name>
<organism evidence="2 4">
    <name type="scientific">Diaphorina citri</name>
    <name type="common">Asian citrus psyllid</name>
    <dbReference type="NCBI Taxonomy" id="121845"/>
    <lineage>
        <taxon>Eukaryota</taxon>
        <taxon>Metazoa</taxon>
        <taxon>Ecdysozoa</taxon>
        <taxon>Arthropoda</taxon>
        <taxon>Hexapoda</taxon>
        <taxon>Insecta</taxon>
        <taxon>Pterygota</taxon>
        <taxon>Neoptera</taxon>
        <taxon>Paraneoptera</taxon>
        <taxon>Hemiptera</taxon>
        <taxon>Sternorrhyncha</taxon>
        <taxon>Psylloidea</taxon>
        <taxon>Psyllidae</taxon>
        <taxon>Diaphorininae</taxon>
        <taxon>Diaphorina</taxon>
    </lineage>
</organism>
<reference evidence="3 4" key="1">
    <citation type="submission" date="2025-04" db="UniProtKB">
        <authorList>
            <consortium name="RefSeq"/>
        </authorList>
    </citation>
    <scope>IDENTIFICATION</scope>
</reference>
<evidence type="ECO:0000313" key="2">
    <source>
        <dbReference type="Proteomes" id="UP000079169"/>
    </source>
</evidence>